<evidence type="ECO:0000313" key="4">
    <source>
        <dbReference type="Proteomes" id="UP000093807"/>
    </source>
</evidence>
<keyword evidence="4" id="KW-1185">Reference proteome</keyword>
<name>A0A199XUR9_9FLAO</name>
<dbReference type="SUPFAM" id="SSF53474">
    <property type="entry name" value="alpha/beta-Hydrolases"/>
    <property type="match status" value="1"/>
</dbReference>
<evidence type="ECO:0000313" key="3">
    <source>
        <dbReference type="EMBL" id="OAZ05064.1"/>
    </source>
</evidence>
<dbReference type="InterPro" id="IPR049492">
    <property type="entry name" value="BD-FAE-like_dom"/>
</dbReference>
<keyword evidence="1" id="KW-0378">Hydrolase</keyword>
<dbReference type="PATRIC" id="fig|29536.5.peg.940"/>
<comment type="caution">
    <text evidence="3">The sequence shown here is derived from an EMBL/GenBank/DDBJ whole genome shotgun (WGS) entry which is preliminary data.</text>
</comment>
<dbReference type="Proteomes" id="UP000093807">
    <property type="component" value="Unassembled WGS sequence"/>
</dbReference>
<sequence>MKNHLVVFACLVSCCSIQCSSNDNTNVQPTTQTKYIDNLYTVSKTADLTYANALNIEGNNQILKYDLYQPTEDNQTTRPLIIAIHGGGFIEGSKENPGTVRLCETLTKKGYVSMSINYRLGYEQPKNEKTYSEAVWRAQQDLRAAIRFAKANAAKLRIDASKVFILGGSAGAVTCLNVGYLNQDEAPIIINQTKWGTIEGNSGNLNFSSSVKAIISIAGGLTNPSIIKTGDAPVAFIHCNQDPVVPYNEGLDDNGFYIYGSFYLNNLVKTLAIKTDLLTYISTSHSFAANPENVTQTTDYIAAFLYPLVK</sequence>
<evidence type="ECO:0000256" key="1">
    <source>
        <dbReference type="ARBA" id="ARBA00022801"/>
    </source>
</evidence>
<gene>
    <name evidence="3" type="ORF">FLB_09150</name>
</gene>
<dbReference type="PANTHER" id="PTHR48081">
    <property type="entry name" value="AB HYDROLASE SUPERFAMILY PROTEIN C4A8.06C"/>
    <property type="match status" value="1"/>
</dbReference>
<proteinExistence type="predicted"/>
<feature type="domain" description="BD-FAE-like" evidence="2">
    <location>
        <begin position="66"/>
        <end position="219"/>
    </location>
</feature>
<protein>
    <submittedName>
        <fullName evidence="3">Acetyl esterase</fullName>
    </submittedName>
</protein>
<dbReference type="InterPro" id="IPR050300">
    <property type="entry name" value="GDXG_lipolytic_enzyme"/>
</dbReference>
<dbReference type="OrthoDB" id="9803990at2"/>
<evidence type="ECO:0000259" key="2">
    <source>
        <dbReference type="Pfam" id="PF20434"/>
    </source>
</evidence>
<dbReference type="Gene3D" id="3.40.50.1820">
    <property type="entry name" value="alpha/beta hydrolase"/>
    <property type="match status" value="1"/>
</dbReference>
<dbReference type="AlphaFoldDB" id="A0A199XUR9"/>
<accession>A0A199XUR9</accession>
<dbReference type="InterPro" id="IPR029058">
    <property type="entry name" value="AB_hydrolase_fold"/>
</dbReference>
<dbReference type="RefSeq" id="WP_064714755.1">
    <property type="nucleotide sequence ID" value="NZ_JMTM01000017.1"/>
</dbReference>
<reference evidence="3 4" key="1">
    <citation type="submission" date="2016-06" db="EMBL/GenBank/DDBJ databases">
        <title>Draft genome sequence of Flavobacterium succinicans strain DD5b.</title>
        <authorList>
            <person name="Poehlein A."/>
            <person name="Daniel R."/>
            <person name="Simeonova D.D."/>
        </authorList>
    </citation>
    <scope>NUCLEOTIDE SEQUENCE [LARGE SCALE GENOMIC DNA]</scope>
    <source>
        <strain evidence="3 4">DD5b</strain>
    </source>
</reference>
<dbReference type="EMBL" id="JMTM01000017">
    <property type="protein sequence ID" value="OAZ05064.1"/>
    <property type="molecule type" value="Genomic_DNA"/>
</dbReference>
<dbReference type="GO" id="GO:0016787">
    <property type="term" value="F:hydrolase activity"/>
    <property type="evidence" value="ECO:0007669"/>
    <property type="project" value="UniProtKB-KW"/>
</dbReference>
<dbReference type="Pfam" id="PF20434">
    <property type="entry name" value="BD-FAE"/>
    <property type="match status" value="1"/>
</dbReference>
<organism evidence="3 4">
    <name type="scientific">Flavobacterium succinicans</name>
    <dbReference type="NCBI Taxonomy" id="29536"/>
    <lineage>
        <taxon>Bacteria</taxon>
        <taxon>Pseudomonadati</taxon>
        <taxon>Bacteroidota</taxon>
        <taxon>Flavobacteriia</taxon>
        <taxon>Flavobacteriales</taxon>
        <taxon>Flavobacteriaceae</taxon>
        <taxon>Flavobacterium</taxon>
    </lineage>
</organism>